<evidence type="ECO:0000313" key="1">
    <source>
        <dbReference type="EMBL" id="SPD96968.1"/>
    </source>
</evidence>
<protein>
    <submittedName>
        <fullName evidence="1">DNA relaxase MbeE</fullName>
    </submittedName>
</protein>
<accession>A0A2P9E0Q1</accession>
<evidence type="ECO:0000313" key="2">
    <source>
        <dbReference type="Proteomes" id="UP000310671"/>
    </source>
</evidence>
<dbReference type="EMBL" id="LT985230">
    <property type="protein sequence ID" value="SPD96968.1"/>
    <property type="molecule type" value="Genomic_DNA"/>
</dbReference>
<gene>
    <name evidence="1" type="primary">mbeE</name>
    <name evidence="1" type="ORF">RCS37_PI0006</name>
</gene>
<keyword evidence="1" id="KW-0614">Plasmid</keyword>
<reference evidence="2" key="1">
    <citation type="submission" date="2018-02" db="EMBL/GenBank/DDBJ databases">
        <authorList>
            <person name="Cea G.-C."/>
            <person name="William W."/>
        </authorList>
    </citation>
    <scope>NUCLEOTIDE SEQUENCE [LARGE SCALE GENOMIC DNA]</scope>
    <source>
        <strain evidence="2">730</strain>
        <plasmid evidence="2">rcs37_pi</plasmid>
    </source>
</reference>
<dbReference type="Proteomes" id="UP000310671">
    <property type="component" value="Plasmid rcs37_pi"/>
</dbReference>
<organism evidence="1 2">
    <name type="scientific">Escherichia coli</name>
    <dbReference type="NCBI Taxonomy" id="562"/>
    <lineage>
        <taxon>Bacteria</taxon>
        <taxon>Pseudomonadati</taxon>
        <taxon>Pseudomonadota</taxon>
        <taxon>Gammaproteobacteria</taxon>
        <taxon>Enterobacterales</taxon>
        <taxon>Enterobacteriaceae</taxon>
        <taxon>Escherichia</taxon>
    </lineage>
</organism>
<sequence>MCYPWNGSVSRKYRNARWMALRWDGETMKNGSFSGLSGGNVACTIWLHRYSYG</sequence>
<geneLocation type="plasmid" evidence="2">
    <name>rcs37_pi</name>
</geneLocation>
<dbReference type="AlphaFoldDB" id="A0A2P9E0Q1"/>
<proteinExistence type="predicted"/>
<name>A0A2P9E0Q1_ECOLX</name>